<reference evidence="1" key="1">
    <citation type="submission" date="2021-01" db="UniProtKB">
        <authorList>
            <consortium name="EnsemblMetazoa"/>
        </authorList>
    </citation>
    <scope>IDENTIFICATION</scope>
</reference>
<keyword evidence="2" id="KW-1185">Reference proteome</keyword>
<evidence type="ECO:0000313" key="1">
    <source>
        <dbReference type="EnsemblMetazoa" id="CLYHEMP004967.1"/>
    </source>
</evidence>
<dbReference type="EnsemblMetazoa" id="CLYHEMT004967.1">
    <property type="protein sequence ID" value="CLYHEMP004967.1"/>
    <property type="gene ID" value="CLYHEMG004967"/>
</dbReference>
<evidence type="ECO:0000313" key="2">
    <source>
        <dbReference type="Proteomes" id="UP000594262"/>
    </source>
</evidence>
<dbReference type="Proteomes" id="UP000594262">
    <property type="component" value="Unplaced"/>
</dbReference>
<proteinExistence type="predicted"/>
<name>A0A7M5V231_9CNID</name>
<accession>A0A7M5V231</accession>
<dbReference type="AlphaFoldDB" id="A0A7M5V231"/>
<organism evidence="1 2">
    <name type="scientific">Clytia hemisphaerica</name>
    <dbReference type="NCBI Taxonomy" id="252671"/>
    <lineage>
        <taxon>Eukaryota</taxon>
        <taxon>Metazoa</taxon>
        <taxon>Cnidaria</taxon>
        <taxon>Hydrozoa</taxon>
        <taxon>Hydroidolina</taxon>
        <taxon>Leptothecata</taxon>
        <taxon>Obeliida</taxon>
        <taxon>Clytiidae</taxon>
        <taxon>Clytia</taxon>
    </lineage>
</organism>
<dbReference type="OrthoDB" id="8118845at2759"/>
<protein>
    <submittedName>
        <fullName evidence="1">Uncharacterized protein</fullName>
    </submittedName>
</protein>
<sequence>MPMYDVNHALNCKKGDFVTIRRNNVRDFEAGLLAKVHADVETEPQLQLIAGKTINGLAGDNARPDVQARGVWSPAQNAYFDIRVSNTDAETQKITRQKLC</sequence>